<dbReference type="EMBL" id="AZHX01001736">
    <property type="protein sequence ID" value="ETX00373.1"/>
    <property type="molecule type" value="Genomic_DNA"/>
</dbReference>
<evidence type="ECO:0000256" key="1">
    <source>
        <dbReference type="ARBA" id="ARBA00007118"/>
    </source>
</evidence>
<dbReference type="HOGENOM" id="CLU_070764_7_2_7"/>
<dbReference type="InterPro" id="IPR029479">
    <property type="entry name" value="Nitroreductase"/>
</dbReference>
<reference evidence="4 5" key="1">
    <citation type="journal article" date="2014" name="Nature">
        <title>An environmental bacterial taxon with a large and distinct metabolic repertoire.</title>
        <authorList>
            <person name="Wilson M.C."/>
            <person name="Mori T."/>
            <person name="Ruckert C."/>
            <person name="Uria A.R."/>
            <person name="Helf M.J."/>
            <person name="Takada K."/>
            <person name="Gernert C."/>
            <person name="Steffens U.A."/>
            <person name="Heycke N."/>
            <person name="Schmitt S."/>
            <person name="Rinke C."/>
            <person name="Helfrich E.J."/>
            <person name="Brachmann A.O."/>
            <person name="Gurgui C."/>
            <person name="Wakimoto T."/>
            <person name="Kracht M."/>
            <person name="Crusemann M."/>
            <person name="Hentschel U."/>
            <person name="Abe I."/>
            <person name="Matsunaga S."/>
            <person name="Kalinowski J."/>
            <person name="Takeyama H."/>
            <person name="Piel J."/>
        </authorList>
    </citation>
    <scope>NUCLEOTIDE SEQUENCE [LARGE SCALE GENOMIC DNA]</scope>
    <source>
        <strain evidence="5">TSY2</strain>
    </source>
</reference>
<protein>
    <submittedName>
        <fullName evidence="4">Nitroreductase</fullName>
    </submittedName>
</protein>
<evidence type="ECO:0000313" key="4">
    <source>
        <dbReference type="EMBL" id="ETX00373.1"/>
    </source>
</evidence>
<dbReference type="InterPro" id="IPR000415">
    <property type="entry name" value="Nitroreductase-like"/>
</dbReference>
<comment type="caution">
    <text evidence="4">The sequence shown here is derived from an EMBL/GenBank/DDBJ whole genome shotgun (WGS) entry which is preliminary data.</text>
</comment>
<dbReference type="Gene3D" id="3.40.109.10">
    <property type="entry name" value="NADH Oxidase"/>
    <property type="match status" value="1"/>
</dbReference>
<gene>
    <name evidence="4" type="ORF">ETSY2_39230</name>
</gene>
<sequence length="208" mass="23115">MDLATVDKLLTTTRTVRKRLDLMRPVEPEIVQECLEIAIQAPTGGNIPRYHFVVVTDAGKRAELGAIYKRSFFEVYSPERQEETRQSDPRLIDSANYLAERMHEVPVLVVPCVEAPAMAQGAGPGVYGSILPAAWSFMLALRARGLGSAWTTLHIRYEQEAAAILGIPDGIAQAALLPVAYYTGDDFKPAKRVPARERTYWDGWGQTR</sequence>
<evidence type="ECO:0000256" key="2">
    <source>
        <dbReference type="ARBA" id="ARBA00023002"/>
    </source>
</evidence>
<comment type="similarity">
    <text evidence="1">Belongs to the nitroreductase family.</text>
</comment>
<dbReference type="CDD" id="cd02062">
    <property type="entry name" value="Nitro_FMN_reductase"/>
    <property type="match status" value="1"/>
</dbReference>
<dbReference type="PATRIC" id="fig|1429439.4.peg.6612"/>
<proteinExistence type="inferred from homology"/>
<dbReference type="PANTHER" id="PTHR43673:SF10">
    <property type="entry name" value="NADH DEHYDROGENASE_NAD(P)H NITROREDUCTASE XCC3605-RELATED"/>
    <property type="match status" value="1"/>
</dbReference>
<organism evidence="4 5">
    <name type="scientific">Candidatus Entotheonella gemina</name>
    <dbReference type="NCBI Taxonomy" id="1429439"/>
    <lineage>
        <taxon>Bacteria</taxon>
        <taxon>Pseudomonadati</taxon>
        <taxon>Nitrospinota/Tectimicrobiota group</taxon>
        <taxon>Candidatus Tectimicrobiota</taxon>
        <taxon>Candidatus Entotheonellia</taxon>
        <taxon>Candidatus Entotheonellales</taxon>
        <taxon>Candidatus Entotheonellaceae</taxon>
        <taxon>Candidatus Entotheonella</taxon>
    </lineage>
</organism>
<evidence type="ECO:0000313" key="5">
    <source>
        <dbReference type="Proteomes" id="UP000019140"/>
    </source>
</evidence>
<dbReference type="Proteomes" id="UP000019140">
    <property type="component" value="Unassembled WGS sequence"/>
</dbReference>
<dbReference type="AlphaFoldDB" id="W4LQX5"/>
<dbReference type="PANTHER" id="PTHR43673">
    <property type="entry name" value="NAD(P)H NITROREDUCTASE YDGI-RELATED"/>
    <property type="match status" value="1"/>
</dbReference>
<feature type="domain" description="Nitroreductase" evidence="3">
    <location>
        <begin position="13"/>
        <end position="180"/>
    </location>
</feature>
<keyword evidence="5" id="KW-1185">Reference proteome</keyword>
<keyword evidence="2" id="KW-0560">Oxidoreductase</keyword>
<accession>W4LQX5</accession>
<dbReference type="GO" id="GO:0016491">
    <property type="term" value="F:oxidoreductase activity"/>
    <property type="evidence" value="ECO:0007669"/>
    <property type="project" value="UniProtKB-KW"/>
</dbReference>
<dbReference type="SUPFAM" id="SSF55469">
    <property type="entry name" value="FMN-dependent nitroreductase-like"/>
    <property type="match status" value="1"/>
</dbReference>
<name>W4LQX5_9BACT</name>
<evidence type="ECO:0000259" key="3">
    <source>
        <dbReference type="Pfam" id="PF00881"/>
    </source>
</evidence>
<dbReference type="Pfam" id="PF00881">
    <property type="entry name" value="Nitroreductase"/>
    <property type="match status" value="1"/>
</dbReference>